<dbReference type="RefSeq" id="WP_255037849.1">
    <property type="nucleotide sequence ID" value="NZ_RJUF01000060.1"/>
</dbReference>
<dbReference type="EMBL" id="RJUF01000060">
    <property type="protein sequence ID" value="MCP9764091.1"/>
    <property type="molecule type" value="Genomic_DNA"/>
</dbReference>
<dbReference type="Proteomes" id="UP001204144">
    <property type="component" value="Unassembled WGS sequence"/>
</dbReference>
<comment type="caution">
    <text evidence="1">The sequence shown here is derived from an EMBL/GenBank/DDBJ whole genome shotgun (WGS) entry which is preliminary data.</text>
</comment>
<reference evidence="1 2" key="1">
    <citation type="submission" date="2018-11" db="EMBL/GenBank/DDBJ databases">
        <title>Novel bacteria species description.</title>
        <authorList>
            <person name="Han J.-H."/>
        </authorList>
    </citation>
    <scope>NUCLEOTIDE SEQUENCE [LARGE SCALE GENOMIC DNA]</scope>
    <source>
        <strain evidence="1 2">KCTC23259</strain>
    </source>
</reference>
<organism evidence="1 2">
    <name type="scientific">Lacihabitans soyangensis</name>
    <dbReference type="NCBI Taxonomy" id="869394"/>
    <lineage>
        <taxon>Bacteria</taxon>
        <taxon>Pseudomonadati</taxon>
        <taxon>Bacteroidota</taxon>
        <taxon>Cytophagia</taxon>
        <taxon>Cytophagales</taxon>
        <taxon>Leadbetterellaceae</taxon>
        <taxon>Lacihabitans</taxon>
    </lineage>
</organism>
<sequence length="300" mass="34197">MNTLTSGFEHGTCLSSTSKSQHLDSLFFPVEIYDLPNEQLFPKTKFSQAYAQVVYLPFHEKVINFAGRNYKLTPNQEFFTPIYEELTRSFGTSQVIIQTLNEDDSRFCVDFIIDAKNLEVAANDFIKLMVRTRNSYDGTLKSSIEFLAFRQICSNGLCAWQTFKAPGINKNMLKHHTDTSSLVKGLGSALSTFKIKKDLFKPFTDRVVTPTERDLIIETLKDFKGTVSFPKKILAEVPTKIAEEMATLGTERLSAWQLYNGFNYFLSHDSRINLRDFLKSQIDVHVKDVISDVLQIPSLN</sequence>
<name>A0AAE3KVE1_9BACT</name>
<proteinExistence type="predicted"/>
<accession>A0AAE3KVE1</accession>
<evidence type="ECO:0000313" key="1">
    <source>
        <dbReference type="EMBL" id="MCP9764091.1"/>
    </source>
</evidence>
<dbReference type="Pfam" id="PF06067">
    <property type="entry name" value="DUF932"/>
    <property type="match status" value="1"/>
</dbReference>
<keyword evidence="2" id="KW-1185">Reference proteome</keyword>
<evidence type="ECO:0000313" key="2">
    <source>
        <dbReference type="Proteomes" id="UP001204144"/>
    </source>
</evidence>
<dbReference type="AlphaFoldDB" id="A0AAE3KVE1"/>
<dbReference type="InterPro" id="IPR026325">
    <property type="entry name" value="DUF932"/>
</dbReference>
<protein>
    <submittedName>
        <fullName evidence="1">DUF932 domain-containing protein</fullName>
    </submittedName>
</protein>
<gene>
    <name evidence="1" type="ORF">EGI31_14135</name>
</gene>